<gene>
    <name evidence="1" type="ORF">GJJ30_18800</name>
</gene>
<evidence type="ECO:0000313" key="2">
    <source>
        <dbReference type="Proteomes" id="UP000441754"/>
    </source>
</evidence>
<keyword evidence="2" id="KW-1185">Reference proteome</keyword>
<dbReference type="RefSeq" id="WP_154176731.1">
    <property type="nucleotide sequence ID" value="NZ_WJXZ01000012.1"/>
</dbReference>
<sequence length="191" mass="22049">MATFFATPEEFRRWFEQNHETEKELIVGFYKVGSGKPSITWPQSVDEALCFGWIDGIRKSIDDTAYQIRFTPRKKSSIWSAVNLKRIEELIEQNLVKPAGLAIYRARDLKKTGLYSHEQESWDLDAAQEAEFKANADAWQFFLKQAPSYRKAAVKLVVSAKQEATRRKRLTELIEHSANGRKIPALRRNGE</sequence>
<comment type="caution">
    <text evidence="1">The sequence shown here is derived from an EMBL/GenBank/DDBJ whole genome shotgun (WGS) entry which is preliminary data.</text>
</comment>
<organism evidence="1 2">
    <name type="scientific">Larkinella terrae</name>
    <dbReference type="NCBI Taxonomy" id="2025311"/>
    <lineage>
        <taxon>Bacteria</taxon>
        <taxon>Pseudomonadati</taxon>
        <taxon>Bacteroidota</taxon>
        <taxon>Cytophagia</taxon>
        <taxon>Cytophagales</taxon>
        <taxon>Spirosomataceae</taxon>
        <taxon>Larkinella</taxon>
    </lineage>
</organism>
<dbReference type="EMBL" id="WJXZ01000012">
    <property type="protein sequence ID" value="MRS63358.1"/>
    <property type="molecule type" value="Genomic_DNA"/>
</dbReference>
<dbReference type="AlphaFoldDB" id="A0A7K0EPJ7"/>
<name>A0A7K0EPJ7_9BACT</name>
<dbReference type="OrthoDB" id="9796999at2"/>
<dbReference type="Pfam" id="PF13376">
    <property type="entry name" value="OmdA"/>
    <property type="match status" value="1"/>
</dbReference>
<reference evidence="1 2" key="1">
    <citation type="journal article" date="2018" name="Antonie Van Leeuwenhoek">
        <title>Larkinella terrae sp. nov., isolated from soil on Jeju Island, South Korea.</title>
        <authorList>
            <person name="Ten L.N."/>
            <person name="Jeon J."/>
            <person name="Park S.J."/>
            <person name="Park S."/>
            <person name="Lee S.Y."/>
            <person name="Kim M.K."/>
            <person name="Jung H.Y."/>
        </authorList>
    </citation>
    <scope>NUCLEOTIDE SEQUENCE [LARGE SCALE GENOMIC DNA]</scope>
    <source>
        <strain evidence="1 2">KCTC 52001</strain>
    </source>
</reference>
<accession>A0A7K0EPJ7</accession>
<protein>
    <submittedName>
        <fullName evidence="1">Bacteriocin-protection protein</fullName>
    </submittedName>
</protein>
<dbReference type="Proteomes" id="UP000441754">
    <property type="component" value="Unassembled WGS sequence"/>
</dbReference>
<proteinExistence type="predicted"/>
<evidence type="ECO:0000313" key="1">
    <source>
        <dbReference type="EMBL" id="MRS63358.1"/>
    </source>
</evidence>